<dbReference type="CDD" id="cd06824">
    <property type="entry name" value="PLPDE_III_Yggs_like"/>
    <property type="match status" value="1"/>
</dbReference>
<feature type="modified residue" description="N6-(pyridoxal phosphate)lysine" evidence="2 3">
    <location>
        <position position="36"/>
    </location>
</feature>
<evidence type="ECO:0000256" key="2">
    <source>
        <dbReference type="HAMAP-Rule" id="MF_02087"/>
    </source>
</evidence>
<dbReference type="EMBL" id="FOFS01000003">
    <property type="protein sequence ID" value="SEQ07155.1"/>
    <property type="molecule type" value="Genomic_DNA"/>
</dbReference>
<reference evidence="6 7" key="1">
    <citation type="submission" date="2016-10" db="EMBL/GenBank/DDBJ databases">
        <authorList>
            <person name="de Groot N.N."/>
        </authorList>
    </citation>
    <scope>NUCLEOTIDE SEQUENCE [LARGE SCALE GENOMIC DNA]</scope>
    <source>
        <strain evidence="6 7">DSM 25927</strain>
    </source>
</reference>
<name>A0A1H9D117_9GAMM</name>
<dbReference type="PANTHER" id="PTHR10146">
    <property type="entry name" value="PROLINE SYNTHETASE CO-TRANSCRIBED BACTERIAL HOMOLOG PROTEIN"/>
    <property type="match status" value="1"/>
</dbReference>
<evidence type="ECO:0000313" key="6">
    <source>
        <dbReference type="EMBL" id="SEQ07155.1"/>
    </source>
</evidence>
<evidence type="ECO:0000256" key="4">
    <source>
        <dbReference type="RuleBase" id="RU004514"/>
    </source>
</evidence>
<evidence type="ECO:0000259" key="5">
    <source>
        <dbReference type="Pfam" id="PF01168"/>
    </source>
</evidence>
<dbReference type="STRING" id="489703.SAMN04488038_103265"/>
<keyword evidence="1 2" id="KW-0663">Pyridoxal phosphate</keyword>
<dbReference type="NCBIfam" id="TIGR00044">
    <property type="entry name" value="YggS family pyridoxal phosphate-dependent enzyme"/>
    <property type="match status" value="1"/>
</dbReference>
<dbReference type="InterPro" id="IPR001608">
    <property type="entry name" value="Ala_racemase_N"/>
</dbReference>
<dbReference type="Pfam" id="PF01168">
    <property type="entry name" value="Ala_racemase_N"/>
    <property type="match status" value="1"/>
</dbReference>
<comment type="similarity">
    <text evidence="2 4">Belongs to the pyridoxal phosphate-binding protein YggS/PROSC family.</text>
</comment>
<dbReference type="OrthoDB" id="9804072at2"/>
<dbReference type="RefSeq" id="WP_093283102.1">
    <property type="nucleotide sequence ID" value="NZ_FOFS01000003.1"/>
</dbReference>
<evidence type="ECO:0000313" key="7">
    <source>
        <dbReference type="Proteomes" id="UP000199233"/>
    </source>
</evidence>
<evidence type="ECO:0000256" key="3">
    <source>
        <dbReference type="PIRSR" id="PIRSR004848-1"/>
    </source>
</evidence>
<dbReference type="GO" id="GO:0030170">
    <property type="term" value="F:pyridoxal phosphate binding"/>
    <property type="evidence" value="ECO:0007669"/>
    <property type="project" value="UniProtKB-UniRule"/>
</dbReference>
<proteinExistence type="inferred from homology"/>
<organism evidence="6 7">
    <name type="scientific">Solimonas aquatica</name>
    <dbReference type="NCBI Taxonomy" id="489703"/>
    <lineage>
        <taxon>Bacteria</taxon>
        <taxon>Pseudomonadati</taxon>
        <taxon>Pseudomonadota</taxon>
        <taxon>Gammaproteobacteria</taxon>
        <taxon>Nevskiales</taxon>
        <taxon>Nevskiaceae</taxon>
        <taxon>Solimonas</taxon>
    </lineage>
</organism>
<dbReference type="InterPro" id="IPR029066">
    <property type="entry name" value="PLP-binding_barrel"/>
</dbReference>
<dbReference type="HAMAP" id="MF_02087">
    <property type="entry name" value="PLP_homeostasis"/>
    <property type="match status" value="1"/>
</dbReference>
<gene>
    <name evidence="6" type="ORF">SAMN04488038_103265</name>
</gene>
<dbReference type="PANTHER" id="PTHR10146:SF14">
    <property type="entry name" value="PYRIDOXAL PHOSPHATE HOMEOSTASIS PROTEIN"/>
    <property type="match status" value="1"/>
</dbReference>
<dbReference type="FunFam" id="3.20.20.10:FF:000018">
    <property type="entry name" value="Pyridoxal phosphate homeostasis protein"/>
    <property type="match status" value="1"/>
</dbReference>
<dbReference type="InterPro" id="IPR011078">
    <property type="entry name" value="PyrdxlP_homeostasis"/>
</dbReference>
<dbReference type="SUPFAM" id="SSF51419">
    <property type="entry name" value="PLP-binding barrel"/>
    <property type="match status" value="1"/>
</dbReference>
<accession>A0A1H9D117</accession>
<dbReference type="AlphaFoldDB" id="A0A1H9D117"/>
<protein>
    <recommendedName>
        <fullName evidence="2">Pyridoxal phosphate homeostasis protein</fullName>
        <shortName evidence="2">PLP homeostasis protein</shortName>
    </recommendedName>
</protein>
<dbReference type="Proteomes" id="UP000199233">
    <property type="component" value="Unassembled WGS sequence"/>
</dbReference>
<evidence type="ECO:0000256" key="1">
    <source>
        <dbReference type="ARBA" id="ARBA00022898"/>
    </source>
</evidence>
<sequence length="236" mass="25235">MTSIADNLQQVHTRIARACSAAGRDPASVRLLAVSKTFDAEAIRAAMAAGQREFGESYVQEAIAKQDALGAQASALCWHYIGPIQSNKTREIAERFAWVHGVERLKIAQRLSAQRPDDLPPLNVCVQVNISGEASKSGCAPQEALALCAEVARLPRLRLRGLMAVPAPSEDAREQGAAFHRLQELFIALRAQLPQADTLSAGMSDDLEAAIAEGSTLVRIGTAVFGSRLRKPAGLS</sequence>
<comment type="function">
    <text evidence="2">Pyridoxal 5'-phosphate (PLP)-binding protein, which is involved in PLP homeostasis.</text>
</comment>
<feature type="domain" description="Alanine racemase N-terminal" evidence="5">
    <location>
        <begin position="8"/>
        <end position="227"/>
    </location>
</feature>
<dbReference type="Gene3D" id="3.20.20.10">
    <property type="entry name" value="Alanine racemase"/>
    <property type="match status" value="1"/>
</dbReference>
<comment type="cofactor">
    <cofactor evidence="3">
        <name>pyridoxal 5'-phosphate</name>
        <dbReference type="ChEBI" id="CHEBI:597326"/>
    </cofactor>
</comment>
<keyword evidence="7" id="KW-1185">Reference proteome</keyword>
<dbReference type="PIRSF" id="PIRSF004848">
    <property type="entry name" value="YBL036c_PLPDEIII"/>
    <property type="match status" value="1"/>
</dbReference>